<proteinExistence type="predicted"/>
<dbReference type="RefSeq" id="WP_000698346.1">
    <property type="nucleotide sequence ID" value="NZ_JEWH01000074.1"/>
</dbReference>
<organism evidence="1 2">
    <name type="scientific">Acinetobacter baumannii (strain 1295743)</name>
    <dbReference type="NCBI Taxonomy" id="1310613"/>
    <lineage>
        <taxon>Bacteria</taxon>
        <taxon>Pseudomonadati</taxon>
        <taxon>Pseudomonadota</taxon>
        <taxon>Gammaproteobacteria</taxon>
        <taxon>Moraxellales</taxon>
        <taxon>Moraxellaceae</taxon>
        <taxon>Acinetobacter</taxon>
        <taxon>Acinetobacter calcoaceticus/baumannii complex</taxon>
    </lineage>
</organism>
<accession>A0A009HL33</accession>
<dbReference type="AlphaFoldDB" id="A0A009HL33"/>
<comment type="caution">
    <text evidence="1">The sequence shown here is derived from an EMBL/GenBank/DDBJ whole genome shotgun (WGS) entry which is preliminary data.</text>
</comment>
<dbReference type="PATRIC" id="fig|1310613.3.peg.3611"/>
<name>A0A009HL33_ACIB9</name>
<sequence length="258" mass="28906">MKILLMNDSSVTTVRKTHEALKGRKLIASGMFSGVFESGNPNTVLKLTVCPATYYMLNDEAIKIDDIHSPKLIKNYGQVGEYLVGKNVKETNLTKPNKKLVPLFLFEVERLEKISKGPNRSLALNLTYELRRRLAGLEHGISVRGATAKILIEMANQLPQLKDVPTLLPYFEKLNNFVGSYGDAFYDIHAANLMQRSDGTIVFSDPVGSIDIYTSGHGEFKPIVSLSDVKWTDVKDRHRKEFQALINKIKPNQKALNA</sequence>
<gene>
    <name evidence="1" type="ORF">J512_3774</name>
</gene>
<dbReference type="Proteomes" id="UP000020595">
    <property type="component" value="Unassembled WGS sequence"/>
</dbReference>
<dbReference type="EMBL" id="JEWH01000074">
    <property type="protein sequence ID" value="EXB03760.1"/>
    <property type="molecule type" value="Genomic_DNA"/>
</dbReference>
<reference evidence="1 2" key="1">
    <citation type="submission" date="2014-02" db="EMBL/GenBank/DDBJ databases">
        <title>Comparative genomics and transcriptomics to identify genetic mechanisms underlying the emergence of carbapenem resistant Acinetobacter baumannii (CRAb).</title>
        <authorList>
            <person name="Harris A.D."/>
            <person name="Johnson K.J."/>
            <person name="George J."/>
            <person name="Shefchek K."/>
            <person name="Daugherty S.C."/>
            <person name="Parankush S."/>
            <person name="Sadzewicz L."/>
            <person name="Tallon L."/>
            <person name="Sengamalay N."/>
            <person name="Hazen T.H."/>
            <person name="Rasko D.A."/>
        </authorList>
    </citation>
    <scope>NUCLEOTIDE SEQUENCE [LARGE SCALE GENOMIC DNA]</scope>
    <source>
        <strain evidence="1 2">1295743</strain>
    </source>
</reference>
<evidence type="ECO:0000313" key="2">
    <source>
        <dbReference type="Proteomes" id="UP000020595"/>
    </source>
</evidence>
<evidence type="ECO:0000313" key="1">
    <source>
        <dbReference type="EMBL" id="EXB03760.1"/>
    </source>
</evidence>
<protein>
    <submittedName>
        <fullName evidence="1">Uncharacterized protein</fullName>
    </submittedName>
</protein>